<keyword evidence="3" id="KW-1185">Reference proteome</keyword>
<reference evidence="2" key="1">
    <citation type="submission" date="2022-08" db="EMBL/GenBank/DDBJ databases">
        <title>Draft genome sequence of Lysinibacillus sp. strain KH24.</title>
        <authorList>
            <person name="Kanbe H."/>
            <person name="Itoh H."/>
        </authorList>
    </citation>
    <scope>NUCLEOTIDE SEQUENCE</scope>
    <source>
        <strain evidence="2">KH24</strain>
    </source>
</reference>
<dbReference type="EMBL" id="BRZA01000002">
    <property type="protein sequence ID" value="GLC89381.1"/>
    <property type="molecule type" value="Genomic_DNA"/>
</dbReference>
<gene>
    <name evidence="2" type="ORF">LYSBPC_25080</name>
</gene>
<dbReference type="InterPro" id="IPR010359">
    <property type="entry name" value="IrrE_HExxH"/>
</dbReference>
<organism evidence="2 3">
    <name type="scientific">Lysinibacillus piscis</name>
    <dbReference type="NCBI Taxonomy" id="2518931"/>
    <lineage>
        <taxon>Bacteria</taxon>
        <taxon>Bacillati</taxon>
        <taxon>Bacillota</taxon>
        <taxon>Bacilli</taxon>
        <taxon>Bacillales</taxon>
        <taxon>Bacillaceae</taxon>
        <taxon>Lysinibacillus</taxon>
    </lineage>
</organism>
<comment type="caution">
    <text evidence="2">The sequence shown here is derived from an EMBL/GenBank/DDBJ whole genome shotgun (WGS) entry which is preliminary data.</text>
</comment>
<evidence type="ECO:0000313" key="2">
    <source>
        <dbReference type="EMBL" id="GLC89381.1"/>
    </source>
</evidence>
<evidence type="ECO:0000259" key="1">
    <source>
        <dbReference type="Pfam" id="PF06114"/>
    </source>
</evidence>
<dbReference type="SUPFAM" id="SSF55486">
    <property type="entry name" value="Metalloproteases ('zincins'), catalytic domain"/>
    <property type="match status" value="1"/>
</dbReference>
<proteinExistence type="predicted"/>
<dbReference type="Pfam" id="PF06114">
    <property type="entry name" value="Peptidase_M78"/>
    <property type="match status" value="1"/>
</dbReference>
<dbReference type="RefSeq" id="WP_264989114.1">
    <property type="nucleotide sequence ID" value="NZ_BRZA01000002.1"/>
</dbReference>
<evidence type="ECO:0000313" key="3">
    <source>
        <dbReference type="Proteomes" id="UP001065593"/>
    </source>
</evidence>
<protein>
    <recommendedName>
        <fullName evidence="1">IrrE N-terminal-like domain-containing protein</fullName>
    </recommendedName>
</protein>
<dbReference type="Gene3D" id="1.10.10.2910">
    <property type="match status" value="1"/>
</dbReference>
<name>A0ABQ5NLZ3_9BACI</name>
<accession>A0ABQ5NLZ3</accession>
<sequence length="334" mass="38436">MMKTRIKPNYKKARSLATKALAEHNIHDFPIDMISVFSSYSDVKVLTYSEMAKKGNCSVEEIIEINSSEDGVIHYCGKRKKYMVIYNDTVATKERVYWTLAHEFGHYLLKHHEDSNRSSLTRNTLSDAEYDIYEVEANFFARFFITPPSIIWAINMNNSNQISSYFGVSYTAANNTRKYIVESLKKGIIFGIPSILNKCYSQFVQRINHGKTCVKCNSYFEIENLKQCSICNGTVFNKYKKGENSMAKYPGVVEVDGKGRAKTCPKCENEELDFDGNHCNVCSTYLVNECSDTNYCGTFLSWNARYCHKCGNPSTYLNNNHLKEWDYKPVYLPF</sequence>
<feature type="domain" description="IrrE N-terminal-like" evidence="1">
    <location>
        <begin position="73"/>
        <end position="175"/>
    </location>
</feature>
<dbReference type="Proteomes" id="UP001065593">
    <property type="component" value="Unassembled WGS sequence"/>
</dbReference>